<dbReference type="OrthoDB" id="8862460at2759"/>
<dbReference type="SUPFAM" id="SSF52540">
    <property type="entry name" value="P-loop containing nucleoside triphosphate hydrolases"/>
    <property type="match status" value="1"/>
</dbReference>
<keyword evidence="2 5" id="KW-0547">Nucleotide-binding</keyword>
<evidence type="ECO:0000256" key="1">
    <source>
        <dbReference type="ARBA" id="ARBA00004245"/>
    </source>
</evidence>
<keyword evidence="5" id="KW-0505">Motor protein</keyword>
<name>A0A423TS99_PENVA</name>
<evidence type="ECO:0000256" key="2">
    <source>
        <dbReference type="ARBA" id="ARBA00022741"/>
    </source>
</evidence>
<comment type="subcellular location">
    <subcellularLocation>
        <location evidence="1">Cytoplasm</location>
        <location evidence="1">Cytoskeleton</location>
    </subcellularLocation>
</comment>
<sequence length="380" mass="40084">MWTALSYLEFTRQKTRLLHGPGGVATLLIAADGGIPEDTQIRNPEGPVCGKERLAQAAGGGDRLLACDSRLERAAEALGAGAPAGPQPRLGWASVLEKCGLVGGTKLIWPRSKWPINWLLNCQIVVRVVLRVSPAVSLAEGEAEVVTLDKRRRQVTLVDPQTRQAQESRVGVAAPKMFAFDQVYTQEDSQNEVVSGAVVDVLHAVLAGNDGCVLCFGGASLGKTYTMLGSHTGPGELGVMPSTVAWLYRAIVEQKAKSGARFSVRVSAVAVDAAGALFTDLLAEYAQDGEASPSALLRDSTGGYLSSVAELRAPSPEAAAHYLDVAIAARASHAQVQSGQQQAPAPGSATLLYTLHIYQYAVDKSGKGGGKFILFFDYVV</sequence>
<keyword evidence="4" id="KW-0963">Cytoplasm</keyword>
<dbReference type="InterPro" id="IPR036961">
    <property type="entry name" value="Kinesin_motor_dom_sf"/>
</dbReference>
<proteinExistence type="inferred from homology"/>
<dbReference type="Proteomes" id="UP000283509">
    <property type="component" value="Unassembled WGS sequence"/>
</dbReference>
<dbReference type="InterPro" id="IPR027640">
    <property type="entry name" value="Kinesin-like_fam"/>
</dbReference>
<comment type="similarity">
    <text evidence="5">Belongs to the TRAFAC class myosin-kinesin ATPase superfamily. Kinesin family.</text>
</comment>
<keyword evidence="3 5" id="KW-0067">ATP-binding</keyword>
<accession>A0A423TS99</accession>
<dbReference type="Pfam" id="PF00225">
    <property type="entry name" value="Kinesin"/>
    <property type="match status" value="1"/>
</dbReference>
<dbReference type="GO" id="GO:0007018">
    <property type="term" value="P:microtubule-based movement"/>
    <property type="evidence" value="ECO:0007669"/>
    <property type="project" value="InterPro"/>
</dbReference>
<dbReference type="Gene3D" id="3.40.850.10">
    <property type="entry name" value="Kinesin motor domain"/>
    <property type="match status" value="1"/>
</dbReference>
<keyword evidence="8" id="KW-1185">Reference proteome</keyword>
<feature type="binding site" evidence="5">
    <location>
        <begin position="217"/>
        <end position="224"/>
    </location>
    <ligand>
        <name>ATP</name>
        <dbReference type="ChEBI" id="CHEBI:30616"/>
    </ligand>
</feature>
<dbReference type="GO" id="GO:0005524">
    <property type="term" value="F:ATP binding"/>
    <property type="evidence" value="ECO:0007669"/>
    <property type="project" value="UniProtKB-UniRule"/>
</dbReference>
<dbReference type="EMBL" id="QCYY01001256">
    <property type="protein sequence ID" value="ROT79339.1"/>
    <property type="molecule type" value="Genomic_DNA"/>
</dbReference>
<organism evidence="7 8">
    <name type="scientific">Penaeus vannamei</name>
    <name type="common">Whiteleg shrimp</name>
    <name type="synonym">Litopenaeus vannamei</name>
    <dbReference type="NCBI Taxonomy" id="6689"/>
    <lineage>
        <taxon>Eukaryota</taxon>
        <taxon>Metazoa</taxon>
        <taxon>Ecdysozoa</taxon>
        <taxon>Arthropoda</taxon>
        <taxon>Crustacea</taxon>
        <taxon>Multicrustacea</taxon>
        <taxon>Malacostraca</taxon>
        <taxon>Eumalacostraca</taxon>
        <taxon>Eucarida</taxon>
        <taxon>Decapoda</taxon>
        <taxon>Dendrobranchiata</taxon>
        <taxon>Penaeoidea</taxon>
        <taxon>Penaeidae</taxon>
        <taxon>Penaeus</taxon>
    </lineage>
</organism>
<evidence type="ECO:0000313" key="7">
    <source>
        <dbReference type="EMBL" id="ROT79339.1"/>
    </source>
</evidence>
<feature type="domain" description="Kinesin motor" evidence="6">
    <location>
        <begin position="125"/>
        <end position="380"/>
    </location>
</feature>
<dbReference type="PANTHER" id="PTHR21608:SF7">
    <property type="entry name" value="KINESIN-LIKE PROTEIN CG14535"/>
    <property type="match status" value="1"/>
</dbReference>
<reference evidence="7 8" key="1">
    <citation type="submission" date="2018-04" db="EMBL/GenBank/DDBJ databases">
        <authorList>
            <person name="Zhang X."/>
            <person name="Yuan J."/>
            <person name="Li F."/>
            <person name="Xiang J."/>
        </authorList>
    </citation>
    <scope>NUCLEOTIDE SEQUENCE [LARGE SCALE GENOMIC DNA]</scope>
    <source>
        <tissue evidence="7">Muscle</tissue>
    </source>
</reference>
<evidence type="ECO:0000256" key="3">
    <source>
        <dbReference type="ARBA" id="ARBA00022840"/>
    </source>
</evidence>
<keyword evidence="4" id="KW-0206">Cytoskeleton</keyword>
<comment type="caution">
    <text evidence="7">The sequence shown here is derived from an EMBL/GenBank/DDBJ whole genome shotgun (WGS) entry which is preliminary data.</text>
</comment>
<evidence type="ECO:0000256" key="5">
    <source>
        <dbReference type="PROSITE-ProRule" id="PRU00283"/>
    </source>
</evidence>
<protein>
    <submittedName>
        <fullName evidence="7">Putative kinesin-like protein</fullName>
    </submittedName>
</protein>
<dbReference type="InterPro" id="IPR001752">
    <property type="entry name" value="Kinesin_motor_dom"/>
</dbReference>
<reference evidence="7 8" key="2">
    <citation type="submission" date="2019-01" db="EMBL/GenBank/DDBJ databases">
        <title>The decoding of complex shrimp genome reveals the adaptation for benthos swimmer, frequently molting mechanism and breeding impact on genome.</title>
        <authorList>
            <person name="Sun Y."/>
            <person name="Gao Y."/>
            <person name="Yu Y."/>
        </authorList>
    </citation>
    <scope>NUCLEOTIDE SEQUENCE [LARGE SCALE GENOMIC DNA]</scope>
    <source>
        <tissue evidence="7">Muscle</tissue>
    </source>
</reference>
<gene>
    <name evidence="7" type="ORF">C7M84_001948</name>
</gene>
<dbReference type="PROSITE" id="PS50067">
    <property type="entry name" value="KINESIN_MOTOR_2"/>
    <property type="match status" value="1"/>
</dbReference>
<dbReference type="GO" id="GO:0008017">
    <property type="term" value="F:microtubule binding"/>
    <property type="evidence" value="ECO:0007669"/>
    <property type="project" value="InterPro"/>
</dbReference>
<dbReference type="GO" id="GO:0003777">
    <property type="term" value="F:microtubule motor activity"/>
    <property type="evidence" value="ECO:0007669"/>
    <property type="project" value="InterPro"/>
</dbReference>
<dbReference type="SMART" id="SM00129">
    <property type="entry name" value="KISc"/>
    <property type="match status" value="1"/>
</dbReference>
<evidence type="ECO:0000256" key="4">
    <source>
        <dbReference type="ARBA" id="ARBA00023212"/>
    </source>
</evidence>
<evidence type="ECO:0000313" key="8">
    <source>
        <dbReference type="Proteomes" id="UP000283509"/>
    </source>
</evidence>
<dbReference type="AlphaFoldDB" id="A0A423TS99"/>
<evidence type="ECO:0000259" key="6">
    <source>
        <dbReference type="PROSITE" id="PS50067"/>
    </source>
</evidence>
<dbReference type="InterPro" id="IPR027417">
    <property type="entry name" value="P-loop_NTPase"/>
</dbReference>
<dbReference type="GO" id="GO:0015630">
    <property type="term" value="C:microtubule cytoskeleton"/>
    <property type="evidence" value="ECO:0007669"/>
    <property type="project" value="UniProtKB-ARBA"/>
</dbReference>
<dbReference type="PANTHER" id="PTHR21608">
    <property type="entry name" value="KINESIN-LIKE PROTEIN CG14535"/>
    <property type="match status" value="1"/>
</dbReference>
<dbReference type="STRING" id="6689.A0A423TS99"/>